<name>A0A8S1CTA5_9INSE</name>
<proteinExistence type="predicted"/>
<protein>
    <submittedName>
        <fullName evidence="3">Uncharacterized protein</fullName>
    </submittedName>
</protein>
<evidence type="ECO:0000256" key="2">
    <source>
        <dbReference type="SAM" id="SignalP"/>
    </source>
</evidence>
<dbReference type="Proteomes" id="UP000494165">
    <property type="component" value="Unassembled WGS sequence"/>
</dbReference>
<organism evidence="3 4">
    <name type="scientific">Cloeon dipterum</name>
    <dbReference type="NCBI Taxonomy" id="197152"/>
    <lineage>
        <taxon>Eukaryota</taxon>
        <taxon>Metazoa</taxon>
        <taxon>Ecdysozoa</taxon>
        <taxon>Arthropoda</taxon>
        <taxon>Hexapoda</taxon>
        <taxon>Insecta</taxon>
        <taxon>Pterygota</taxon>
        <taxon>Palaeoptera</taxon>
        <taxon>Ephemeroptera</taxon>
        <taxon>Pisciforma</taxon>
        <taxon>Baetidae</taxon>
        <taxon>Cloeon</taxon>
    </lineage>
</organism>
<gene>
    <name evidence="3" type="ORF">CLODIP_2_CD11691</name>
</gene>
<sequence length="155" mass="17332">MLHVLNAALLVLLGATHSSQQLPNNNLQNNEVPFLLSDLPFLDSNNFDPTDSSVDVWQQLESMPPLLDALPDLLYVEEIPDKRGGAGTGTNGRRRPGSHKRHSDRYECKPSREDVVRLLLALHEARGGNSGRTVNFCNRKRPARNILTNLRFVGR</sequence>
<comment type="caution">
    <text evidence="3">The sequence shown here is derived from an EMBL/GenBank/DDBJ whole genome shotgun (WGS) entry which is preliminary data.</text>
</comment>
<feature type="chain" id="PRO_5035821843" evidence="2">
    <location>
        <begin position="19"/>
        <end position="155"/>
    </location>
</feature>
<dbReference type="EMBL" id="CADEPI010000090">
    <property type="protein sequence ID" value="CAB3373836.1"/>
    <property type="molecule type" value="Genomic_DNA"/>
</dbReference>
<evidence type="ECO:0000313" key="4">
    <source>
        <dbReference type="Proteomes" id="UP000494165"/>
    </source>
</evidence>
<reference evidence="3 4" key="1">
    <citation type="submission" date="2020-04" db="EMBL/GenBank/DDBJ databases">
        <authorList>
            <person name="Alioto T."/>
            <person name="Alioto T."/>
            <person name="Gomez Garrido J."/>
        </authorList>
    </citation>
    <scope>NUCLEOTIDE SEQUENCE [LARGE SCALE GENOMIC DNA]</scope>
</reference>
<dbReference type="AlphaFoldDB" id="A0A8S1CTA5"/>
<evidence type="ECO:0000256" key="1">
    <source>
        <dbReference type="SAM" id="MobiDB-lite"/>
    </source>
</evidence>
<accession>A0A8S1CTA5</accession>
<keyword evidence="2" id="KW-0732">Signal</keyword>
<keyword evidence="4" id="KW-1185">Reference proteome</keyword>
<feature type="region of interest" description="Disordered" evidence="1">
    <location>
        <begin position="81"/>
        <end position="106"/>
    </location>
</feature>
<dbReference type="OrthoDB" id="8192724at2759"/>
<evidence type="ECO:0000313" key="3">
    <source>
        <dbReference type="EMBL" id="CAB3373836.1"/>
    </source>
</evidence>
<feature type="signal peptide" evidence="2">
    <location>
        <begin position="1"/>
        <end position="18"/>
    </location>
</feature>
<feature type="compositionally biased region" description="Basic residues" evidence="1">
    <location>
        <begin position="92"/>
        <end position="103"/>
    </location>
</feature>